<feature type="compositionally biased region" description="Low complexity" evidence="1">
    <location>
        <begin position="53"/>
        <end position="69"/>
    </location>
</feature>
<evidence type="ECO:0008006" key="4">
    <source>
        <dbReference type="Google" id="ProtNLM"/>
    </source>
</evidence>
<dbReference type="AlphaFoldDB" id="A0A507E497"/>
<evidence type="ECO:0000256" key="1">
    <source>
        <dbReference type="SAM" id="MobiDB-lite"/>
    </source>
</evidence>
<protein>
    <recommendedName>
        <fullName evidence="4">Gamma-glutamylcyclotransferase AIG2-like domain-containing protein</fullName>
    </recommendedName>
</protein>
<dbReference type="InterPro" id="IPR013024">
    <property type="entry name" value="GGCT-like"/>
</dbReference>
<dbReference type="Gene3D" id="3.10.490.10">
    <property type="entry name" value="Gamma-glutamyl cyclotransferase-like"/>
    <property type="match status" value="1"/>
</dbReference>
<sequence>MPSFRLALAARQRQPHARRRPILRLSSSSSNTTCTVLPPAFLCPLLSRRSRTASASTAHDSDTSNSAASRPPHSDRHIKLQHYTHTRHVAASPVPHPSVRRARLLRKHMRQHTLNAPLVPYRSAVAFPPRPASNPEPATHQQPRHYLFGYGSLINPQSRLRTVPTPTTAIPATVHGLQRSWSYPCPRNNYTAVGVTRIPNADNDSVVKCNGVLIPLASEDPESDLRRLDARESHYTRTQLPLSDIHINGDDSGFDPANAIVWVYELTPISSPPVATTTTTATSPSSSSSASPAYHTPTPTIPIPQSYIDCILTGCLQYGPAFAHDFVTHTKGWESGTWINDRHADVSVRRYVRNAAVGEVDSAAPALLDKILQSIVPAAFCARLEL</sequence>
<keyword evidence="3" id="KW-1185">Reference proteome</keyword>
<reference evidence="2 3" key="1">
    <citation type="journal article" date="2019" name="Sci. Rep.">
        <title>Comparative genomics of chytrid fungi reveal insights into the obligate biotrophic and pathogenic lifestyle of Synchytrium endobioticum.</title>
        <authorList>
            <person name="van de Vossenberg B.T.L.H."/>
            <person name="Warris S."/>
            <person name="Nguyen H.D.T."/>
            <person name="van Gent-Pelzer M.P.E."/>
            <person name="Joly D.L."/>
            <person name="van de Geest H.C."/>
            <person name="Bonants P.J.M."/>
            <person name="Smith D.S."/>
            <person name="Levesque C.A."/>
            <person name="van der Lee T.A.J."/>
        </authorList>
    </citation>
    <scope>NUCLEOTIDE SEQUENCE [LARGE SCALE GENOMIC DNA]</scope>
    <source>
        <strain evidence="2 3">CBS 809.83</strain>
    </source>
</reference>
<dbReference type="EMBL" id="QEAQ01000041">
    <property type="protein sequence ID" value="TPX58115.1"/>
    <property type="molecule type" value="Genomic_DNA"/>
</dbReference>
<evidence type="ECO:0000313" key="3">
    <source>
        <dbReference type="Proteomes" id="UP000318582"/>
    </source>
</evidence>
<dbReference type="Proteomes" id="UP000318582">
    <property type="component" value="Unassembled WGS sequence"/>
</dbReference>
<dbReference type="CDD" id="cd06661">
    <property type="entry name" value="GGCT_like"/>
    <property type="match status" value="1"/>
</dbReference>
<gene>
    <name evidence="2" type="ORF">PhCBS80983_g03369</name>
</gene>
<dbReference type="InterPro" id="IPR036568">
    <property type="entry name" value="GGCT-like_sf"/>
</dbReference>
<feature type="region of interest" description="Disordered" evidence="1">
    <location>
        <begin position="53"/>
        <end position="74"/>
    </location>
</feature>
<proteinExistence type="predicted"/>
<name>A0A507E497_9FUNG</name>
<organism evidence="2 3">
    <name type="scientific">Powellomyces hirtus</name>
    <dbReference type="NCBI Taxonomy" id="109895"/>
    <lineage>
        <taxon>Eukaryota</taxon>
        <taxon>Fungi</taxon>
        <taxon>Fungi incertae sedis</taxon>
        <taxon>Chytridiomycota</taxon>
        <taxon>Chytridiomycota incertae sedis</taxon>
        <taxon>Chytridiomycetes</taxon>
        <taxon>Spizellomycetales</taxon>
        <taxon>Powellomycetaceae</taxon>
        <taxon>Powellomyces</taxon>
    </lineage>
</organism>
<evidence type="ECO:0000313" key="2">
    <source>
        <dbReference type="EMBL" id="TPX58115.1"/>
    </source>
</evidence>
<comment type="caution">
    <text evidence="2">The sequence shown here is derived from an EMBL/GenBank/DDBJ whole genome shotgun (WGS) entry which is preliminary data.</text>
</comment>
<accession>A0A507E497</accession>
<feature type="region of interest" description="Disordered" evidence="1">
    <location>
        <begin position="273"/>
        <end position="296"/>
    </location>
</feature>
<dbReference type="SUPFAM" id="SSF110857">
    <property type="entry name" value="Gamma-glutamyl cyclotransferase-like"/>
    <property type="match status" value="1"/>
</dbReference>